<evidence type="ECO:0000256" key="1">
    <source>
        <dbReference type="ARBA" id="ARBA00006082"/>
    </source>
</evidence>
<dbReference type="GO" id="GO:0004519">
    <property type="term" value="F:endonuclease activity"/>
    <property type="evidence" value="ECO:0007669"/>
    <property type="project" value="UniProtKB-KW"/>
</dbReference>
<evidence type="ECO:0000256" key="4">
    <source>
        <dbReference type="HAMAP-Rule" id="MF_00149"/>
    </source>
</evidence>
<dbReference type="Gene3D" id="3.30.1370.100">
    <property type="entry name" value="MutL, C-terminal domain, regulatory subdomain"/>
    <property type="match status" value="1"/>
</dbReference>
<dbReference type="Pfam" id="PF01119">
    <property type="entry name" value="DNA_mis_repair"/>
    <property type="match status" value="1"/>
</dbReference>
<sequence length="667" mass="73740">MGTIHKLSPVLSNQIAAGEVVERPASVVKELVENAIDAHSTQIDIVIDASGFEKIQVIDDGNGIAPDDVELAFMRHATSKIRDRRDLFNVHSLGFRGEALPSIASVADVILKTSTGGPGVEYHVRGGKTVDKKPAAARRGTDITVSNLFFNTPARLKYMKTPATELAKINDIVNRLALGHPEIAFSVTHNGREILRTAGRNNQLQVLGGIYGAKQTQKMLAFQNQDLDFKISGYFSLPELTRASHNYVVIILNGRFVKNFNVTKALTAGYGSKLMVGRYPIAVVNIEVDPTLVDVNVHPTKQTVRISKEEALCNLLTKTVAAQLSNQNLIPNVMDREHAVKPKYQQIDQIAFELDQNSKHHHVDELKTADQLTKATEPVDSPAAPLSKADADDDSTAGPATAPKMIVVKTKAELNQPAVQQFQSYYQNEPDQLPFGGVQTNPTTAANAAPEVEPELKSHPTANTKFPDLVYIGQMHGTYLLAEADDGMYIVDQHAAQERINYEQFRESIGAVSSDEQALLVPIVLEYSTSESLLLNDRLELLKAVGIELESFGKNSFIVRKHPTWFASGQEESTIREMVDWVLNNGKISVADFRAKTAIMMSCKRAIKANHHLDRKQATQLLSQLAQVEDPFNCPHGRPVLVHFTNYDMQKMFKRIQDPHESQTKHN</sequence>
<evidence type="ECO:0000313" key="9">
    <source>
        <dbReference type="Proteomes" id="UP001370590"/>
    </source>
</evidence>
<feature type="region of interest" description="Disordered" evidence="5">
    <location>
        <begin position="369"/>
        <end position="400"/>
    </location>
</feature>
<feature type="domain" description="DNA mismatch repair protein S5" evidence="7">
    <location>
        <begin position="207"/>
        <end position="325"/>
    </location>
</feature>
<evidence type="ECO:0000256" key="5">
    <source>
        <dbReference type="SAM" id="MobiDB-lite"/>
    </source>
</evidence>
<evidence type="ECO:0000259" key="6">
    <source>
        <dbReference type="SMART" id="SM00853"/>
    </source>
</evidence>
<dbReference type="SUPFAM" id="SSF55874">
    <property type="entry name" value="ATPase domain of HSP90 chaperone/DNA topoisomerase II/histidine kinase"/>
    <property type="match status" value="1"/>
</dbReference>
<dbReference type="InterPro" id="IPR014721">
    <property type="entry name" value="Ribsml_uS5_D2-typ_fold_subgr"/>
</dbReference>
<keyword evidence="9" id="KW-1185">Reference proteome</keyword>
<dbReference type="InterPro" id="IPR038973">
    <property type="entry name" value="MutL/Mlh/Pms-like"/>
</dbReference>
<dbReference type="CDD" id="cd00782">
    <property type="entry name" value="MutL_Trans"/>
    <property type="match status" value="1"/>
</dbReference>
<dbReference type="PANTHER" id="PTHR10073">
    <property type="entry name" value="DNA MISMATCH REPAIR PROTEIN MLH, PMS, MUTL"/>
    <property type="match status" value="1"/>
</dbReference>
<protein>
    <recommendedName>
        <fullName evidence="4">DNA mismatch repair protein MutL</fullName>
    </recommendedName>
</protein>
<dbReference type="SUPFAM" id="SSF118116">
    <property type="entry name" value="DNA mismatch repair protein MutL"/>
    <property type="match status" value="1"/>
</dbReference>
<feature type="domain" description="MutL C-terminal dimerisation" evidence="6">
    <location>
        <begin position="471"/>
        <end position="613"/>
    </location>
</feature>
<dbReference type="InterPro" id="IPR020568">
    <property type="entry name" value="Ribosomal_Su5_D2-typ_SF"/>
</dbReference>
<comment type="caution">
    <text evidence="8">The sequence shown here is derived from an EMBL/GenBank/DDBJ whole genome shotgun (WGS) entry which is preliminary data.</text>
</comment>
<evidence type="ECO:0000259" key="7">
    <source>
        <dbReference type="SMART" id="SM01340"/>
    </source>
</evidence>
<comment type="similarity">
    <text evidence="1 4">Belongs to the DNA mismatch repair MutL/HexB family.</text>
</comment>
<dbReference type="InterPro" id="IPR037198">
    <property type="entry name" value="MutL_C_sf"/>
</dbReference>
<accession>A0ABU8SKK2</accession>
<dbReference type="Gene3D" id="3.30.230.10">
    <property type="match status" value="1"/>
</dbReference>
<dbReference type="HAMAP" id="MF_00149">
    <property type="entry name" value="DNA_mis_repair"/>
    <property type="match status" value="1"/>
</dbReference>
<dbReference type="InterPro" id="IPR042120">
    <property type="entry name" value="MutL_C_dimsub"/>
</dbReference>
<dbReference type="Pfam" id="PF13589">
    <property type="entry name" value="HATPase_c_3"/>
    <property type="match status" value="1"/>
</dbReference>
<reference evidence="8 9" key="1">
    <citation type="submission" date="2023-10" db="EMBL/GenBank/DDBJ databases">
        <title>Nicoliella lavandulae sp. nov. isolated from Lavandula angustifolia flowers.</title>
        <authorList>
            <person name="Alcantara C."/>
            <person name="Zuniga M."/>
            <person name="Landete J.M."/>
            <person name="Monedero V."/>
        </authorList>
    </citation>
    <scope>NUCLEOTIDE SEQUENCE [LARGE SCALE GENOMIC DNA]</scope>
    <source>
        <strain evidence="8 9">Es01</strain>
    </source>
</reference>
<dbReference type="RefSeq" id="WP_339960218.1">
    <property type="nucleotide sequence ID" value="NZ_JAWMWH010000001.1"/>
</dbReference>
<dbReference type="NCBIfam" id="TIGR00585">
    <property type="entry name" value="mutl"/>
    <property type="match status" value="1"/>
</dbReference>
<comment type="function">
    <text evidence="4">This protein is involved in the repair of mismatches in DNA. It is required for dam-dependent methyl-directed DNA mismatch repair. May act as a 'molecular matchmaker', a protein that promotes the formation of a stable complex between two or more DNA-binding proteins in an ATP-dependent manner without itself being part of a final effector complex.</text>
</comment>
<dbReference type="InterPro" id="IPR002099">
    <property type="entry name" value="MutL/Mlh/PMS"/>
</dbReference>
<dbReference type="SMART" id="SM01340">
    <property type="entry name" value="DNA_mis_repair"/>
    <property type="match status" value="1"/>
</dbReference>
<name>A0ABU8SKK2_9LACO</name>
<dbReference type="Proteomes" id="UP001370590">
    <property type="component" value="Unassembled WGS sequence"/>
</dbReference>
<dbReference type="SMART" id="SM00853">
    <property type="entry name" value="MutL_C"/>
    <property type="match status" value="1"/>
</dbReference>
<gene>
    <name evidence="4 8" type="primary">mutL</name>
    <name evidence="8" type="ORF">R4146_04395</name>
</gene>
<keyword evidence="2 4" id="KW-0227">DNA damage</keyword>
<dbReference type="InterPro" id="IPR013507">
    <property type="entry name" value="DNA_mismatch_S5_2-like"/>
</dbReference>
<evidence type="ECO:0000256" key="2">
    <source>
        <dbReference type="ARBA" id="ARBA00022763"/>
    </source>
</evidence>
<dbReference type="InterPro" id="IPR020667">
    <property type="entry name" value="DNA_mismatch_repair_MutL"/>
</dbReference>
<organism evidence="8 9">
    <name type="scientific">Nicoliella lavandulae</name>
    <dbReference type="NCBI Taxonomy" id="3082954"/>
    <lineage>
        <taxon>Bacteria</taxon>
        <taxon>Bacillati</taxon>
        <taxon>Bacillota</taxon>
        <taxon>Bacilli</taxon>
        <taxon>Lactobacillales</taxon>
        <taxon>Lactobacillaceae</taxon>
        <taxon>Nicoliella</taxon>
    </lineage>
</organism>
<evidence type="ECO:0000256" key="3">
    <source>
        <dbReference type="ARBA" id="ARBA00023204"/>
    </source>
</evidence>
<dbReference type="CDD" id="cd16926">
    <property type="entry name" value="HATPase_MutL-MLH-PMS-like"/>
    <property type="match status" value="1"/>
</dbReference>
<dbReference type="SUPFAM" id="SSF54211">
    <property type="entry name" value="Ribosomal protein S5 domain 2-like"/>
    <property type="match status" value="1"/>
</dbReference>
<dbReference type="Gene3D" id="3.30.1540.20">
    <property type="entry name" value="MutL, C-terminal domain, dimerisation subdomain"/>
    <property type="match status" value="1"/>
</dbReference>
<keyword evidence="3 4" id="KW-0234">DNA repair</keyword>
<dbReference type="InterPro" id="IPR036890">
    <property type="entry name" value="HATPase_C_sf"/>
</dbReference>
<dbReference type="Pfam" id="PF08676">
    <property type="entry name" value="MutL_C"/>
    <property type="match status" value="1"/>
</dbReference>
<keyword evidence="8" id="KW-0378">Hydrolase</keyword>
<dbReference type="EMBL" id="JAWMWH010000001">
    <property type="protein sequence ID" value="MEJ6400409.1"/>
    <property type="molecule type" value="Genomic_DNA"/>
</dbReference>
<evidence type="ECO:0000313" key="8">
    <source>
        <dbReference type="EMBL" id="MEJ6400409.1"/>
    </source>
</evidence>
<dbReference type="NCBIfam" id="NF000950">
    <property type="entry name" value="PRK00095.1-3"/>
    <property type="match status" value="1"/>
</dbReference>
<dbReference type="PROSITE" id="PS00058">
    <property type="entry name" value="DNA_MISMATCH_REPAIR_1"/>
    <property type="match status" value="1"/>
</dbReference>
<keyword evidence="8" id="KW-0255">Endonuclease</keyword>
<proteinExistence type="inferred from homology"/>
<dbReference type="Gene3D" id="3.30.565.10">
    <property type="entry name" value="Histidine kinase-like ATPase, C-terminal domain"/>
    <property type="match status" value="1"/>
</dbReference>
<keyword evidence="8" id="KW-0540">Nuclease</keyword>
<dbReference type="PANTHER" id="PTHR10073:SF12">
    <property type="entry name" value="DNA MISMATCH REPAIR PROTEIN MLH1"/>
    <property type="match status" value="1"/>
</dbReference>
<dbReference type="InterPro" id="IPR014790">
    <property type="entry name" value="MutL_C"/>
</dbReference>
<dbReference type="InterPro" id="IPR014762">
    <property type="entry name" value="DNA_mismatch_repair_CS"/>
</dbReference>
<dbReference type="InterPro" id="IPR042121">
    <property type="entry name" value="MutL_C_regsub"/>
</dbReference>